<reference evidence="2 3" key="1">
    <citation type="submission" date="2021-06" db="EMBL/GenBank/DDBJ databases">
        <authorList>
            <person name="Palmer J.M."/>
        </authorList>
    </citation>
    <scope>NUCLEOTIDE SEQUENCE [LARGE SCALE GENOMIC DNA]</scope>
    <source>
        <strain evidence="2 3">AS_MEX2019</strain>
        <tissue evidence="2">Muscle</tissue>
    </source>
</reference>
<feature type="coiled-coil region" evidence="1">
    <location>
        <begin position="41"/>
        <end position="68"/>
    </location>
</feature>
<accession>A0ABV0ZU78</accession>
<organism evidence="2 3">
    <name type="scientific">Ameca splendens</name>
    <dbReference type="NCBI Taxonomy" id="208324"/>
    <lineage>
        <taxon>Eukaryota</taxon>
        <taxon>Metazoa</taxon>
        <taxon>Chordata</taxon>
        <taxon>Craniata</taxon>
        <taxon>Vertebrata</taxon>
        <taxon>Euteleostomi</taxon>
        <taxon>Actinopterygii</taxon>
        <taxon>Neopterygii</taxon>
        <taxon>Teleostei</taxon>
        <taxon>Neoteleostei</taxon>
        <taxon>Acanthomorphata</taxon>
        <taxon>Ovalentaria</taxon>
        <taxon>Atherinomorphae</taxon>
        <taxon>Cyprinodontiformes</taxon>
        <taxon>Goodeidae</taxon>
        <taxon>Ameca</taxon>
    </lineage>
</organism>
<gene>
    <name evidence="2" type="ORF">AMECASPLE_039231</name>
</gene>
<dbReference type="EMBL" id="JAHRIP010073796">
    <property type="protein sequence ID" value="MEQ2309484.1"/>
    <property type="molecule type" value="Genomic_DNA"/>
</dbReference>
<comment type="caution">
    <text evidence="2">The sequence shown here is derived from an EMBL/GenBank/DDBJ whole genome shotgun (WGS) entry which is preliminary data.</text>
</comment>
<keyword evidence="3" id="KW-1185">Reference proteome</keyword>
<name>A0ABV0ZU78_9TELE</name>
<evidence type="ECO:0000313" key="3">
    <source>
        <dbReference type="Proteomes" id="UP001469553"/>
    </source>
</evidence>
<dbReference type="Proteomes" id="UP001469553">
    <property type="component" value="Unassembled WGS sequence"/>
</dbReference>
<protein>
    <submittedName>
        <fullName evidence="2">Uncharacterized protein</fullName>
    </submittedName>
</protein>
<proteinExistence type="predicted"/>
<feature type="non-terminal residue" evidence="2">
    <location>
        <position position="1"/>
    </location>
</feature>
<evidence type="ECO:0000256" key="1">
    <source>
        <dbReference type="SAM" id="Coils"/>
    </source>
</evidence>
<evidence type="ECO:0000313" key="2">
    <source>
        <dbReference type="EMBL" id="MEQ2309484.1"/>
    </source>
</evidence>
<sequence>VCGSVGDVPCTDSPCGGAGCRDDEGNRHCGGLNCNGAVAAADNALERSKHAEKELNKAMGEMQELFTKVQRGSKTTDEVYIQASTYRFDLVYVAKVFLPVVEGK</sequence>
<keyword evidence="1" id="KW-0175">Coiled coil</keyword>